<reference evidence="2 3" key="1">
    <citation type="journal article" date="2005" name="J. Biosci. Bioeng.">
        <title>Isolation and characterization of benzene-tolerant Rhodococcus opacus strains.</title>
        <authorList>
            <person name="Na K.S."/>
            <person name="Kuroda A."/>
            <person name="Takiguchi N."/>
            <person name="Ikeda T."/>
            <person name="Ohtake H."/>
            <person name="Kato J."/>
        </authorList>
    </citation>
    <scope>NUCLEOTIDE SEQUENCE [LARGE SCALE GENOMIC DNA]</scope>
    <source>
        <strain evidence="2 3">B4</strain>
        <plasmid evidence="2">pROB02</plasmid>
    </source>
</reference>
<evidence type="ECO:0000313" key="2">
    <source>
        <dbReference type="EMBL" id="BAH47116.1"/>
    </source>
</evidence>
<evidence type="ECO:0000259" key="1">
    <source>
        <dbReference type="Pfam" id="PF12697"/>
    </source>
</evidence>
<dbReference type="HOGENOM" id="CLU_046066_3_0_11"/>
<dbReference type="KEGG" id="rop:ROP_pROB02-01030"/>
<feature type="domain" description="AB hydrolase-1" evidence="1">
    <location>
        <begin position="5"/>
        <end position="224"/>
    </location>
</feature>
<geneLocation type="plasmid" evidence="2 3">
    <name>pROB02</name>
</geneLocation>
<gene>
    <name evidence="2" type="ordered locus">ROP_pROB02-01030</name>
</gene>
<organism evidence="2 3">
    <name type="scientific">Rhodococcus opacus (strain B4)</name>
    <dbReference type="NCBI Taxonomy" id="632772"/>
    <lineage>
        <taxon>Bacteria</taxon>
        <taxon>Bacillati</taxon>
        <taxon>Actinomycetota</taxon>
        <taxon>Actinomycetes</taxon>
        <taxon>Mycobacteriales</taxon>
        <taxon>Nocardiaceae</taxon>
        <taxon>Rhodococcus</taxon>
    </lineage>
</organism>
<reference evidence="2 3" key="2">
    <citation type="submission" date="2009-03" db="EMBL/GenBank/DDBJ databases">
        <title>Comparison of the complete genome sequences of Rhodococcus erythropolis PR4 and Rhodococcus opacus B4.</title>
        <authorList>
            <person name="Takarada H."/>
            <person name="Sekine M."/>
            <person name="Hosoyama A."/>
            <person name="Yamada R."/>
            <person name="Fujisawa T."/>
            <person name="Omata S."/>
            <person name="Shimizu A."/>
            <person name="Tsukatani N."/>
            <person name="Tanikawa S."/>
            <person name="Fujita N."/>
            <person name="Harayama S."/>
        </authorList>
    </citation>
    <scope>NUCLEOTIDE SEQUENCE [LARGE SCALE GENOMIC DNA]</scope>
    <source>
        <strain evidence="2 3">B4</strain>
        <plasmid evidence="2 3">pROB02</plasmid>
    </source>
</reference>
<dbReference type="InterPro" id="IPR029058">
    <property type="entry name" value="AB_hydrolase_fold"/>
</dbReference>
<dbReference type="AlphaFoldDB" id="C1BDR3"/>
<dbReference type="SUPFAM" id="SSF53474">
    <property type="entry name" value="alpha/beta-Hydrolases"/>
    <property type="match status" value="1"/>
</dbReference>
<dbReference type="Proteomes" id="UP000002212">
    <property type="component" value="Plasmid pROB02"/>
</dbReference>
<keyword evidence="2" id="KW-0614">Plasmid</keyword>
<evidence type="ECO:0000313" key="3">
    <source>
        <dbReference type="Proteomes" id="UP000002212"/>
    </source>
</evidence>
<proteinExistence type="predicted"/>
<dbReference type="InterPro" id="IPR052897">
    <property type="entry name" value="Sec-Metab_Biosynth_Hydrolase"/>
</dbReference>
<dbReference type="Pfam" id="PF12697">
    <property type="entry name" value="Abhydrolase_6"/>
    <property type="match status" value="1"/>
</dbReference>
<dbReference type="RefSeq" id="WP_012687156.1">
    <property type="nucleotide sequence ID" value="NC_012521.1"/>
</dbReference>
<dbReference type="PANTHER" id="PTHR37017:SF11">
    <property type="entry name" value="ESTERASE_LIPASE_THIOESTERASE DOMAIN-CONTAINING PROTEIN"/>
    <property type="match status" value="1"/>
</dbReference>
<dbReference type="PATRIC" id="fig|632772.20.peg.8480"/>
<sequence length="230" mass="24391">MAKPVLLVHGAFTGAWAWDKVIAELEQRGIRVNTVDLPSRGPDGTLERDAQAVRDSLKVFDEPAVLVGHSYGGAVITRASADNDGVAHLVYVCAALPQTGESVSDLLGRDPEPQGDLGVALEPREDGTATLEREAARETMFNDAPDEQVAHVLDKMGPHALGTLGETATGLGWQQHPATYVITLQDKMFSVALQHEFASHVDTVVKVDAGHGPMFTKPVEIAEAIAAAAS</sequence>
<dbReference type="InterPro" id="IPR000073">
    <property type="entry name" value="AB_hydrolase_1"/>
</dbReference>
<dbReference type="PANTHER" id="PTHR37017">
    <property type="entry name" value="AB HYDROLASE-1 DOMAIN-CONTAINING PROTEIN-RELATED"/>
    <property type="match status" value="1"/>
</dbReference>
<dbReference type="Gene3D" id="3.40.50.1820">
    <property type="entry name" value="alpha/beta hydrolase"/>
    <property type="match status" value="1"/>
</dbReference>
<dbReference type="GO" id="GO:0003824">
    <property type="term" value="F:catalytic activity"/>
    <property type="evidence" value="ECO:0007669"/>
    <property type="project" value="UniProtKB-ARBA"/>
</dbReference>
<dbReference type="EMBL" id="AP011117">
    <property type="protein sequence ID" value="BAH47116.1"/>
    <property type="molecule type" value="Genomic_DNA"/>
</dbReference>
<protein>
    <recommendedName>
        <fullName evidence="1">AB hydrolase-1 domain-containing protein</fullName>
    </recommendedName>
</protein>
<name>C1BDR3_RHOOB</name>
<accession>C1BDR3</accession>
<dbReference type="ESTHER" id="rhoob-c1bdr3">
    <property type="family name" value="6_AlphaBeta_hydrolase"/>
</dbReference>
<dbReference type="OrthoDB" id="9773549at2"/>